<proteinExistence type="predicted"/>
<gene>
    <name evidence="1" type="ORF">HB847_15720</name>
</gene>
<sequence length="54" mass="5951">MDVGKSTNGRVYEVGGVVVFAGKELRISTIIPGVNEQQQPELLIITEEGYVLFR</sequence>
<reference evidence="1 2" key="1">
    <citation type="submission" date="2020-03" db="EMBL/GenBank/DDBJ databases">
        <title>Soil Listeria distribution.</title>
        <authorList>
            <person name="Liao J."/>
            <person name="Wiedmann M."/>
        </authorList>
    </citation>
    <scope>NUCLEOTIDE SEQUENCE [LARGE SCALE GENOMIC DNA]</scope>
    <source>
        <strain evidence="1 2">FSL L7-1681</strain>
    </source>
</reference>
<dbReference type="Proteomes" id="UP000591929">
    <property type="component" value="Unassembled WGS sequence"/>
</dbReference>
<protein>
    <submittedName>
        <fullName evidence="1">Uncharacterized protein</fullName>
    </submittedName>
</protein>
<evidence type="ECO:0000313" key="2">
    <source>
        <dbReference type="Proteomes" id="UP000591929"/>
    </source>
</evidence>
<name>A0A841YAD8_9LIST</name>
<accession>A0A841YAD8</accession>
<dbReference type="RefSeq" id="WP_185378197.1">
    <property type="nucleotide sequence ID" value="NZ_JAARPL010000018.1"/>
</dbReference>
<dbReference type="AlphaFoldDB" id="A0A841YAD8"/>
<comment type="caution">
    <text evidence="1">The sequence shown here is derived from an EMBL/GenBank/DDBJ whole genome shotgun (WGS) entry which is preliminary data.</text>
</comment>
<dbReference type="EMBL" id="JAARPL010000018">
    <property type="protein sequence ID" value="MBC1373800.1"/>
    <property type="molecule type" value="Genomic_DNA"/>
</dbReference>
<organism evidence="1 2">
    <name type="scientific">Listeria booriae</name>
    <dbReference type="NCBI Taxonomy" id="1552123"/>
    <lineage>
        <taxon>Bacteria</taxon>
        <taxon>Bacillati</taxon>
        <taxon>Bacillota</taxon>
        <taxon>Bacilli</taxon>
        <taxon>Bacillales</taxon>
        <taxon>Listeriaceae</taxon>
        <taxon>Listeria</taxon>
    </lineage>
</organism>
<evidence type="ECO:0000313" key="1">
    <source>
        <dbReference type="EMBL" id="MBC1373800.1"/>
    </source>
</evidence>